<accession>A0ABT4XH84</accession>
<dbReference type="PANTHER" id="PTHR43133:SF8">
    <property type="entry name" value="RNA POLYMERASE SIGMA FACTOR HI_1459-RELATED"/>
    <property type="match status" value="1"/>
</dbReference>
<dbReference type="CDD" id="cd06171">
    <property type="entry name" value="Sigma70_r4"/>
    <property type="match status" value="1"/>
</dbReference>
<dbReference type="RefSeq" id="WP_271348422.1">
    <property type="nucleotide sequence ID" value="NZ_JAQJZJ010000006.1"/>
</dbReference>
<evidence type="ECO:0000259" key="8">
    <source>
        <dbReference type="Pfam" id="PF08281"/>
    </source>
</evidence>
<organism evidence="9 10">
    <name type="scientific">Pseudomonas aestuarii</name>
    <dbReference type="NCBI Taxonomy" id="3018340"/>
    <lineage>
        <taxon>Bacteria</taxon>
        <taxon>Pseudomonadati</taxon>
        <taxon>Pseudomonadota</taxon>
        <taxon>Gammaproteobacteria</taxon>
        <taxon>Pseudomonadales</taxon>
        <taxon>Pseudomonadaceae</taxon>
        <taxon>Pseudomonas</taxon>
    </lineage>
</organism>
<dbReference type="InterPro" id="IPR014284">
    <property type="entry name" value="RNA_pol_sigma-70_dom"/>
</dbReference>
<evidence type="ECO:0000313" key="10">
    <source>
        <dbReference type="Proteomes" id="UP001212042"/>
    </source>
</evidence>
<dbReference type="NCBIfam" id="TIGR02937">
    <property type="entry name" value="sigma70-ECF"/>
    <property type="match status" value="1"/>
</dbReference>
<dbReference type="SUPFAM" id="SSF88946">
    <property type="entry name" value="Sigma2 domain of RNA polymerase sigma factors"/>
    <property type="match status" value="1"/>
</dbReference>
<keyword evidence="10" id="KW-1185">Reference proteome</keyword>
<evidence type="ECO:0000259" key="7">
    <source>
        <dbReference type="Pfam" id="PF04542"/>
    </source>
</evidence>
<dbReference type="EMBL" id="JAQJZJ010000006">
    <property type="protein sequence ID" value="MDA7087545.1"/>
    <property type="molecule type" value="Genomic_DNA"/>
</dbReference>
<feature type="domain" description="RNA polymerase sigma-70 region 2" evidence="7">
    <location>
        <begin position="23"/>
        <end position="90"/>
    </location>
</feature>
<name>A0ABT4XH84_9PSED</name>
<sequence>MHDSEEQLIKQAQAGNRHAFGSLMQRNQARVFQFVRRLCAGGDEALDITQDTFLKAYLALDKWRPEARFQTWLLQIARNTTLDALRQRRRQPCEALEEDSQLLSPVASPEQQLAGSQRLALLERLLARLPLEHREILLLREVEGLSYAELATTLGIQQGTVKSRLARAREAMLSNYRHATGGQLND</sequence>
<proteinExistence type="inferred from homology"/>
<dbReference type="Pfam" id="PF08281">
    <property type="entry name" value="Sigma70_r4_2"/>
    <property type="match status" value="1"/>
</dbReference>
<evidence type="ECO:0000256" key="1">
    <source>
        <dbReference type="ARBA" id="ARBA00010641"/>
    </source>
</evidence>
<dbReference type="PROSITE" id="PS01063">
    <property type="entry name" value="SIGMA70_ECF"/>
    <property type="match status" value="1"/>
</dbReference>
<dbReference type="SUPFAM" id="SSF88659">
    <property type="entry name" value="Sigma3 and sigma4 domains of RNA polymerase sigma factors"/>
    <property type="match status" value="1"/>
</dbReference>
<keyword evidence="3 6" id="KW-0731">Sigma factor</keyword>
<protein>
    <recommendedName>
        <fullName evidence="6">RNA polymerase sigma factor</fullName>
    </recommendedName>
</protein>
<evidence type="ECO:0000256" key="2">
    <source>
        <dbReference type="ARBA" id="ARBA00023015"/>
    </source>
</evidence>
<evidence type="ECO:0000256" key="4">
    <source>
        <dbReference type="ARBA" id="ARBA00023125"/>
    </source>
</evidence>
<dbReference type="InterPro" id="IPR007627">
    <property type="entry name" value="RNA_pol_sigma70_r2"/>
</dbReference>
<dbReference type="PANTHER" id="PTHR43133">
    <property type="entry name" value="RNA POLYMERASE ECF-TYPE SIGMA FACTO"/>
    <property type="match status" value="1"/>
</dbReference>
<evidence type="ECO:0000256" key="3">
    <source>
        <dbReference type="ARBA" id="ARBA00023082"/>
    </source>
</evidence>
<dbReference type="Proteomes" id="UP001212042">
    <property type="component" value="Unassembled WGS sequence"/>
</dbReference>
<dbReference type="InterPro" id="IPR013324">
    <property type="entry name" value="RNA_pol_sigma_r3/r4-like"/>
</dbReference>
<keyword evidence="2 6" id="KW-0805">Transcription regulation</keyword>
<evidence type="ECO:0000313" key="9">
    <source>
        <dbReference type="EMBL" id="MDA7087545.1"/>
    </source>
</evidence>
<dbReference type="InterPro" id="IPR013325">
    <property type="entry name" value="RNA_pol_sigma_r2"/>
</dbReference>
<dbReference type="Gene3D" id="1.10.10.10">
    <property type="entry name" value="Winged helix-like DNA-binding domain superfamily/Winged helix DNA-binding domain"/>
    <property type="match status" value="1"/>
</dbReference>
<dbReference type="InterPro" id="IPR036388">
    <property type="entry name" value="WH-like_DNA-bd_sf"/>
</dbReference>
<dbReference type="Gene3D" id="1.10.1740.10">
    <property type="match status" value="1"/>
</dbReference>
<comment type="similarity">
    <text evidence="1 6">Belongs to the sigma-70 factor family. ECF subfamily.</text>
</comment>
<comment type="caution">
    <text evidence="9">The sequence shown here is derived from an EMBL/GenBank/DDBJ whole genome shotgun (WGS) entry which is preliminary data.</text>
</comment>
<gene>
    <name evidence="9" type="ORF">PH586_14240</name>
</gene>
<dbReference type="InterPro" id="IPR039425">
    <property type="entry name" value="RNA_pol_sigma-70-like"/>
</dbReference>
<evidence type="ECO:0000256" key="5">
    <source>
        <dbReference type="ARBA" id="ARBA00023163"/>
    </source>
</evidence>
<dbReference type="InterPro" id="IPR000838">
    <property type="entry name" value="RNA_pol_sigma70_ECF_CS"/>
</dbReference>
<dbReference type="InterPro" id="IPR013249">
    <property type="entry name" value="RNA_pol_sigma70_r4_t2"/>
</dbReference>
<feature type="domain" description="RNA polymerase sigma factor 70 region 4 type 2" evidence="8">
    <location>
        <begin position="121"/>
        <end position="172"/>
    </location>
</feature>
<reference evidence="9 10" key="1">
    <citation type="submission" date="2023-01" db="EMBL/GenBank/DDBJ databases">
        <title>Pseudomonas SA3-5T sp. nov., isolated from tidal flat sediment.</title>
        <authorList>
            <person name="Kim H.S."/>
            <person name="Kim J.-S."/>
            <person name="Suh M.K."/>
            <person name="Eom M.K."/>
            <person name="Lee J.-S."/>
        </authorList>
    </citation>
    <scope>NUCLEOTIDE SEQUENCE [LARGE SCALE GENOMIC DNA]</scope>
    <source>
        <strain evidence="9 10">SA3-5</strain>
    </source>
</reference>
<keyword evidence="5 6" id="KW-0804">Transcription</keyword>
<keyword evidence="4 6" id="KW-0238">DNA-binding</keyword>
<evidence type="ECO:0000256" key="6">
    <source>
        <dbReference type="RuleBase" id="RU000716"/>
    </source>
</evidence>
<dbReference type="Pfam" id="PF04542">
    <property type="entry name" value="Sigma70_r2"/>
    <property type="match status" value="1"/>
</dbReference>